<name>A0ABQ9US64_SAGOE</name>
<organism evidence="7 8">
    <name type="scientific">Saguinus oedipus</name>
    <name type="common">Cotton-top tamarin</name>
    <name type="synonym">Oedipomidas oedipus</name>
    <dbReference type="NCBI Taxonomy" id="9490"/>
    <lineage>
        <taxon>Eukaryota</taxon>
        <taxon>Metazoa</taxon>
        <taxon>Chordata</taxon>
        <taxon>Craniata</taxon>
        <taxon>Vertebrata</taxon>
        <taxon>Euteleostomi</taxon>
        <taxon>Mammalia</taxon>
        <taxon>Eutheria</taxon>
        <taxon>Euarchontoglires</taxon>
        <taxon>Primates</taxon>
        <taxon>Haplorrhini</taxon>
        <taxon>Platyrrhini</taxon>
        <taxon>Cebidae</taxon>
        <taxon>Callitrichinae</taxon>
        <taxon>Saguinus</taxon>
    </lineage>
</organism>
<dbReference type="SUPFAM" id="SSF81324">
    <property type="entry name" value="Voltage-gated potassium channels"/>
    <property type="match status" value="1"/>
</dbReference>
<evidence type="ECO:0000256" key="2">
    <source>
        <dbReference type="ARBA" id="ARBA00022692"/>
    </source>
</evidence>
<evidence type="ECO:0000259" key="6">
    <source>
        <dbReference type="Pfam" id="PF00520"/>
    </source>
</evidence>
<dbReference type="Gene3D" id="1.20.120.350">
    <property type="entry name" value="Voltage-gated potassium channels. Chain C"/>
    <property type="match status" value="1"/>
</dbReference>
<dbReference type="PANTHER" id="PTHR47735">
    <property type="entry name" value="POTASSIUM VOLTAGE-GATED CHANNEL SUBFAMILY KQT MEMBER 4"/>
    <property type="match status" value="1"/>
</dbReference>
<comment type="caution">
    <text evidence="7">The sequence shown here is derived from an EMBL/GenBank/DDBJ whole genome shotgun (WGS) entry which is preliminary data.</text>
</comment>
<keyword evidence="2" id="KW-0812">Transmembrane</keyword>
<keyword evidence="4" id="KW-0472">Membrane</keyword>
<evidence type="ECO:0000256" key="3">
    <source>
        <dbReference type="ARBA" id="ARBA00022989"/>
    </source>
</evidence>
<dbReference type="PANTHER" id="PTHR47735:SF14">
    <property type="entry name" value="POTASSIUM VOLTAGE-GATED CHANNEL SUBFAMILY KQT MEMBER 1"/>
    <property type="match status" value="1"/>
</dbReference>
<evidence type="ECO:0000313" key="7">
    <source>
        <dbReference type="EMBL" id="KAK2099883.1"/>
    </source>
</evidence>
<dbReference type="Proteomes" id="UP001266305">
    <property type="component" value="Unassembled WGS sequence"/>
</dbReference>
<dbReference type="InterPro" id="IPR027359">
    <property type="entry name" value="Volt_channel_dom_sf"/>
</dbReference>
<gene>
    <name evidence="7" type="ORF">P7K49_021231</name>
</gene>
<proteinExistence type="predicted"/>
<comment type="subcellular location">
    <subcellularLocation>
        <location evidence="1">Membrane</location>
        <topology evidence="1">Multi-pass membrane protein</topology>
    </subcellularLocation>
</comment>
<protein>
    <recommendedName>
        <fullName evidence="5">IKs producing slow voltage-gated potassium channel subunit alpha KvLQT1</fullName>
    </recommendedName>
</protein>
<reference evidence="7 8" key="1">
    <citation type="submission" date="2023-05" db="EMBL/GenBank/DDBJ databases">
        <title>B98-5 Cell Line De Novo Hybrid Assembly: An Optical Mapping Approach.</title>
        <authorList>
            <person name="Kananen K."/>
            <person name="Auerbach J.A."/>
            <person name="Kautto E."/>
            <person name="Blachly J.S."/>
        </authorList>
    </citation>
    <scope>NUCLEOTIDE SEQUENCE [LARGE SCALE GENOMIC DNA]</scope>
    <source>
        <strain evidence="7">B95-8</strain>
        <tissue evidence="7">Cell line</tissue>
    </source>
</reference>
<keyword evidence="3" id="KW-1133">Transmembrane helix</keyword>
<evidence type="ECO:0000256" key="4">
    <source>
        <dbReference type="ARBA" id="ARBA00023136"/>
    </source>
</evidence>
<dbReference type="InterPro" id="IPR003937">
    <property type="entry name" value="K_chnl_volt-dep_KCNQ"/>
</dbReference>
<dbReference type="Pfam" id="PF00520">
    <property type="entry name" value="Ion_trans"/>
    <property type="match status" value="1"/>
</dbReference>
<dbReference type="InterPro" id="IPR005821">
    <property type="entry name" value="Ion_trans_dom"/>
</dbReference>
<sequence>MTPYEGKVVQRLPPPQEIVLVVFFGTEYMVRLWSAGCRSKYVGLWGRLRFARKPISIIDLIVVVASMVVLCVGSKGQVFATSAIRCVCAVSSPCCTEHPSGAVGGLTPHLPCSDARCPGACCPGGH</sequence>
<evidence type="ECO:0000313" key="8">
    <source>
        <dbReference type="Proteomes" id="UP001266305"/>
    </source>
</evidence>
<keyword evidence="8" id="KW-1185">Reference proteome</keyword>
<dbReference type="PRINTS" id="PR01459">
    <property type="entry name" value="KCNQCHANNEL"/>
</dbReference>
<feature type="domain" description="Ion transport" evidence="6">
    <location>
        <begin position="17"/>
        <end position="86"/>
    </location>
</feature>
<accession>A0ABQ9US64</accession>
<dbReference type="EMBL" id="JASSZA010000010">
    <property type="protein sequence ID" value="KAK2099883.1"/>
    <property type="molecule type" value="Genomic_DNA"/>
</dbReference>
<evidence type="ECO:0000256" key="1">
    <source>
        <dbReference type="ARBA" id="ARBA00004141"/>
    </source>
</evidence>
<evidence type="ECO:0000256" key="5">
    <source>
        <dbReference type="ARBA" id="ARBA00032659"/>
    </source>
</evidence>